<keyword evidence="2" id="KW-1185">Reference proteome</keyword>
<evidence type="ECO:0000313" key="2">
    <source>
        <dbReference type="Proteomes" id="UP000789702"/>
    </source>
</evidence>
<dbReference type="Proteomes" id="UP000789702">
    <property type="component" value="Unassembled WGS sequence"/>
</dbReference>
<dbReference type="EMBL" id="CAJVPU010000256">
    <property type="protein sequence ID" value="CAG8445032.1"/>
    <property type="molecule type" value="Genomic_DNA"/>
</dbReference>
<comment type="caution">
    <text evidence="1">The sequence shown here is derived from an EMBL/GenBank/DDBJ whole genome shotgun (WGS) entry which is preliminary data.</text>
</comment>
<protein>
    <submittedName>
        <fullName evidence="1">15487_t:CDS:1</fullName>
    </submittedName>
</protein>
<proteinExistence type="predicted"/>
<accession>A0ACA9K074</accession>
<name>A0ACA9K074_9GLOM</name>
<gene>
    <name evidence="1" type="ORF">DHETER_LOCUS509</name>
</gene>
<organism evidence="1 2">
    <name type="scientific">Dentiscutata heterogama</name>
    <dbReference type="NCBI Taxonomy" id="1316150"/>
    <lineage>
        <taxon>Eukaryota</taxon>
        <taxon>Fungi</taxon>
        <taxon>Fungi incertae sedis</taxon>
        <taxon>Mucoromycota</taxon>
        <taxon>Glomeromycotina</taxon>
        <taxon>Glomeromycetes</taxon>
        <taxon>Diversisporales</taxon>
        <taxon>Gigasporaceae</taxon>
        <taxon>Dentiscutata</taxon>
    </lineage>
</organism>
<sequence>MKILHNKWITIYILICLLLLIGNVHGIFSSKSNDATNDKPTFINEFYNHLSNLKDHILIKMLGTFESLKQREAFRLRQIQFRSEYLKNFYRQIFGVRKYLNKEKDLTDSEYLESLDKFQSQLPQLPDVTIAELFNSRIYDVDISRRDYIALTGCILWAPLWFWSFSQCTLDYDRSLDLL</sequence>
<evidence type="ECO:0000313" key="1">
    <source>
        <dbReference type="EMBL" id="CAG8445032.1"/>
    </source>
</evidence>
<reference evidence="1" key="1">
    <citation type="submission" date="2021-06" db="EMBL/GenBank/DDBJ databases">
        <authorList>
            <person name="Kallberg Y."/>
            <person name="Tangrot J."/>
            <person name="Rosling A."/>
        </authorList>
    </citation>
    <scope>NUCLEOTIDE SEQUENCE</scope>
    <source>
        <strain evidence="1">IL203A</strain>
    </source>
</reference>